<evidence type="ECO:0000256" key="11">
    <source>
        <dbReference type="ARBA" id="ARBA00023136"/>
    </source>
</evidence>
<feature type="modified residue" description="N6-(pyridoxal phosphate)lysine" evidence="14">
    <location>
        <position position="242"/>
    </location>
</feature>
<dbReference type="InterPro" id="IPR002129">
    <property type="entry name" value="PyrdxlP-dep_de-COase"/>
</dbReference>
<keyword evidence="5" id="KW-0812">Transmembrane</keyword>
<keyword evidence="11" id="KW-0472">Membrane</keyword>
<comment type="pathway">
    <text evidence="4">Sphingolipid metabolism.</text>
</comment>
<dbReference type="OrthoDB" id="9803665at2"/>
<dbReference type="AlphaFoldDB" id="X5MLQ0"/>
<keyword evidence="12 15" id="KW-0456">Lyase</keyword>
<evidence type="ECO:0000256" key="15">
    <source>
        <dbReference type="RuleBase" id="RU000382"/>
    </source>
</evidence>
<dbReference type="Proteomes" id="UP000032160">
    <property type="component" value="Chromosome I"/>
</dbReference>
<organism evidence="16 17">
    <name type="scientific">Candidatus Phaeomarinibacter ectocarpi</name>
    <dbReference type="NCBI Taxonomy" id="1458461"/>
    <lineage>
        <taxon>Bacteria</taxon>
        <taxon>Pseudomonadati</taxon>
        <taxon>Pseudomonadota</taxon>
        <taxon>Alphaproteobacteria</taxon>
        <taxon>Hyphomicrobiales</taxon>
        <taxon>Parvibaculaceae</taxon>
        <taxon>Candidatus Phaeomarinibacter</taxon>
    </lineage>
</organism>
<name>X5MLQ0_9HYPH</name>
<dbReference type="InterPro" id="IPR015424">
    <property type="entry name" value="PyrdxlP-dep_Trfase"/>
</dbReference>
<evidence type="ECO:0000256" key="12">
    <source>
        <dbReference type="ARBA" id="ARBA00023239"/>
    </source>
</evidence>
<sequence length="489" mass="53998">MRMPAQGRTKEDVFAALEEFGTDDLDVHGGGTFAYIYDAGPDVDDVAKRAYTRYLTENALDPTVYPSLLRFENELVAMAIDHLQGDEEVVGNFTSGGTESCMLAVKTARDYFREKKPEITEPEIILPVTAHAAFQKAAQYLCLKPVLVPMDPVTYKADPKAIEDAITPNTIQIVASAVSYAHGVIDPIEEIAAIAKKHDLLFHVDGCIGGFMLPYWRRLGEDVPPFSFEVDGVTSMSMDLHKYAYCPKGASVILQRNKDLRRHQIFTCSSWTGYTVINPTILSTKTGGPMAAAWAVMNFLGDEGYLSIADKMLQATKKIRAGIAAMPEYEILGDPELCLVAFTSDVMSIFPVIDEMKKRGWFIQPQLGFFGSKENIHLSIDQASLTQADAMLKDLRECTDIVKAKNEEAVPADIKEFVKALTPDDFTPELFQEFMKMLGSTDSGELPDGTTEINELLNVMDPGVAKKALTEYMNELYVPPQKSHSAAAE</sequence>
<reference evidence="16 17" key="1">
    <citation type="journal article" date="2014" name="Front. Genet.">
        <title>Genome and metabolic network of "Candidatus Phaeomarinobacter ectocarpi" Ec32, a new candidate genus of Alphaproteobacteria frequently associated with brown algae.</title>
        <authorList>
            <person name="Dittami S.M."/>
            <person name="Barbeyron T."/>
            <person name="Boyen C."/>
            <person name="Cambefort J."/>
            <person name="Collet G."/>
            <person name="Delage L."/>
            <person name="Gobet A."/>
            <person name="Groisillier A."/>
            <person name="Leblanc C."/>
            <person name="Michel G."/>
            <person name="Scornet D."/>
            <person name="Siegel A."/>
            <person name="Tapia J.E."/>
            <person name="Tonon T."/>
        </authorList>
    </citation>
    <scope>NUCLEOTIDE SEQUENCE [LARGE SCALE GENOMIC DNA]</scope>
    <source>
        <strain evidence="16 17">Ec32</strain>
    </source>
</reference>
<evidence type="ECO:0000256" key="6">
    <source>
        <dbReference type="ARBA" id="ARBA00022824"/>
    </source>
</evidence>
<dbReference type="STRING" id="1458461.BN1012_Phect1456"/>
<evidence type="ECO:0000313" key="17">
    <source>
        <dbReference type="Proteomes" id="UP000032160"/>
    </source>
</evidence>
<keyword evidence="9" id="KW-1133">Transmembrane helix</keyword>
<dbReference type="Gene3D" id="3.40.640.10">
    <property type="entry name" value="Type I PLP-dependent aspartate aminotransferase-like (Major domain)"/>
    <property type="match status" value="1"/>
</dbReference>
<evidence type="ECO:0000256" key="9">
    <source>
        <dbReference type="ARBA" id="ARBA00022989"/>
    </source>
</evidence>
<dbReference type="GO" id="GO:0030170">
    <property type="term" value="F:pyridoxal phosphate binding"/>
    <property type="evidence" value="ECO:0007669"/>
    <property type="project" value="InterPro"/>
</dbReference>
<dbReference type="GO" id="GO:0016020">
    <property type="term" value="C:membrane"/>
    <property type="evidence" value="ECO:0007669"/>
    <property type="project" value="GOC"/>
</dbReference>
<keyword evidence="17" id="KW-1185">Reference proteome</keyword>
<keyword evidence="10" id="KW-0443">Lipid metabolism</keyword>
<dbReference type="FunFam" id="3.40.640.10:FF:000020">
    <property type="entry name" value="sphingosine-1-phosphate lyase 1"/>
    <property type="match status" value="1"/>
</dbReference>
<comment type="cofactor">
    <cofactor evidence="1 14 15">
        <name>pyridoxal 5'-phosphate</name>
        <dbReference type="ChEBI" id="CHEBI:597326"/>
    </cofactor>
</comment>
<dbReference type="RefSeq" id="WP_043950256.1">
    <property type="nucleotide sequence ID" value="NZ_HG966617.1"/>
</dbReference>
<dbReference type="SUPFAM" id="SSF53383">
    <property type="entry name" value="PLP-dependent transferases"/>
    <property type="match status" value="1"/>
</dbReference>
<dbReference type="InterPro" id="IPR050477">
    <property type="entry name" value="GrpII_AminoAcid_Decarb"/>
</dbReference>
<accession>X5MLQ0</accession>
<comment type="similarity">
    <text evidence="13">Belongs to the group II decarboxylase family. Sphingosine-1-phosphate lyase subfamily.</text>
</comment>
<evidence type="ECO:0000256" key="13">
    <source>
        <dbReference type="ARBA" id="ARBA00038302"/>
    </source>
</evidence>
<dbReference type="GO" id="GO:0019752">
    <property type="term" value="P:carboxylic acid metabolic process"/>
    <property type="evidence" value="ECO:0007669"/>
    <property type="project" value="InterPro"/>
</dbReference>
<keyword evidence="6" id="KW-0256">Endoplasmic reticulum</keyword>
<evidence type="ECO:0000313" key="16">
    <source>
        <dbReference type="EMBL" id="CDO59670.1"/>
    </source>
</evidence>
<comment type="subcellular location">
    <subcellularLocation>
        <location evidence="2">Endoplasmic reticulum membrane</location>
        <topology evidence="2">Single-pass membrane protein</topology>
    </subcellularLocation>
</comment>
<evidence type="ECO:0000256" key="3">
    <source>
        <dbReference type="ARBA" id="ARBA00004760"/>
    </source>
</evidence>
<dbReference type="Gene3D" id="3.90.1150.10">
    <property type="entry name" value="Aspartate Aminotransferase, domain 1"/>
    <property type="match status" value="1"/>
</dbReference>
<evidence type="ECO:0000256" key="2">
    <source>
        <dbReference type="ARBA" id="ARBA00004389"/>
    </source>
</evidence>
<evidence type="ECO:0000256" key="1">
    <source>
        <dbReference type="ARBA" id="ARBA00001933"/>
    </source>
</evidence>
<dbReference type="KEGG" id="pect:BN1012_Phect1456"/>
<dbReference type="GO" id="GO:0016830">
    <property type="term" value="F:carbon-carbon lyase activity"/>
    <property type="evidence" value="ECO:0007669"/>
    <property type="project" value="InterPro"/>
</dbReference>
<evidence type="ECO:0000256" key="10">
    <source>
        <dbReference type="ARBA" id="ARBA00023098"/>
    </source>
</evidence>
<gene>
    <name evidence="16" type="ORF">BN1012_Phect1456</name>
</gene>
<dbReference type="Gene3D" id="6.10.140.2150">
    <property type="match status" value="1"/>
</dbReference>
<proteinExistence type="inferred from homology"/>
<keyword evidence="8" id="KW-0746">Sphingolipid metabolism</keyword>
<evidence type="ECO:0000256" key="5">
    <source>
        <dbReference type="ARBA" id="ARBA00022692"/>
    </source>
</evidence>
<keyword evidence="7 14" id="KW-0663">Pyridoxal phosphate</keyword>
<dbReference type="InterPro" id="IPR015421">
    <property type="entry name" value="PyrdxlP-dep_Trfase_major"/>
</dbReference>
<evidence type="ECO:0000256" key="8">
    <source>
        <dbReference type="ARBA" id="ARBA00022919"/>
    </source>
</evidence>
<evidence type="ECO:0000256" key="14">
    <source>
        <dbReference type="PIRSR" id="PIRSR602129-50"/>
    </source>
</evidence>
<dbReference type="HOGENOM" id="CLU_028929_2_1_5"/>
<dbReference type="PATRIC" id="fig|1458461.3.peg.1455"/>
<dbReference type="PANTHER" id="PTHR42735">
    <property type="match status" value="1"/>
</dbReference>
<evidence type="ECO:0000256" key="4">
    <source>
        <dbReference type="ARBA" id="ARBA00004991"/>
    </source>
</evidence>
<protein>
    <submittedName>
        <fullName evidence="16">Pyridoxal-dependent decarboxylase</fullName>
    </submittedName>
</protein>
<dbReference type="GO" id="GO:0006665">
    <property type="term" value="P:sphingolipid metabolic process"/>
    <property type="evidence" value="ECO:0007669"/>
    <property type="project" value="UniProtKB-KW"/>
</dbReference>
<evidence type="ECO:0000256" key="7">
    <source>
        <dbReference type="ARBA" id="ARBA00022898"/>
    </source>
</evidence>
<dbReference type="PANTHER" id="PTHR42735:SF6">
    <property type="entry name" value="SPHINGOSINE-1-PHOSPHATE LYASE 1"/>
    <property type="match status" value="1"/>
</dbReference>
<comment type="pathway">
    <text evidence="3">Lipid metabolism; sphingolipid metabolism.</text>
</comment>
<dbReference type="InterPro" id="IPR015422">
    <property type="entry name" value="PyrdxlP-dep_Trfase_small"/>
</dbReference>
<dbReference type="EMBL" id="HG966617">
    <property type="protein sequence ID" value="CDO59670.1"/>
    <property type="molecule type" value="Genomic_DNA"/>
</dbReference>
<dbReference type="Pfam" id="PF00282">
    <property type="entry name" value="Pyridoxal_deC"/>
    <property type="match status" value="1"/>
</dbReference>